<sequence>MKTNRGGGDEALKFSSFFFMPERPRDYLVLFIRFSVIACLVVSVSLVLRATFLSPSARDYSTSTYGLRFTTVPQKKSIALSPTGSIGPLNISHILFCIAGAAETWIDRSQYTSLWWRNSTTRGFVWVDKPVNFPQNNSDVRFSIPIRVSDPGWTRFKFSSSRAAVRIARIIWDSYRLNLPNVRWFVMGDDDTVFFTENLVKVLSKYDHEQMWYIGGNSESVEQDVMHAYDMAFGGGGFAISRPLAARLANAMDDCLQRYFYFYGSDQRIAACVSEIGVPFTEERGFHQLDIKGDPYGYLAAHPLTPLVSLHHLVYLDPMFPNKNPIESLQTLMKPYSLDQNRILQQINCHEGKRQWSISISWGYSIQIYSYFLTAKELTTPLQTFKTWRSSSDGPFVFNTRPLPPDPCQRPVTYFMDGAEDVRFYGTKTWYSVADKNFGRCENNTEHSELTKVKRILVTSMKMDPEYWNKAPRRQCCEVMEGGRGKRKENEMLIRIRKCKSSERI</sequence>
<feature type="transmembrane region" description="Helical" evidence="1">
    <location>
        <begin position="27"/>
        <end position="48"/>
    </location>
</feature>
<dbReference type="PANTHER" id="PTHR10811">
    <property type="entry name" value="FRINGE-RELATED"/>
    <property type="match status" value="1"/>
</dbReference>
<evidence type="ECO:0000313" key="2">
    <source>
        <dbReference type="Proteomes" id="UP000694864"/>
    </source>
</evidence>
<keyword evidence="2" id="KW-1185">Reference proteome</keyword>
<dbReference type="RefSeq" id="XP_010464844.1">
    <property type="nucleotide sequence ID" value="XM_010466542.2"/>
</dbReference>
<name>A0ABM0W2Q2_CAMSA</name>
<keyword evidence="1" id="KW-1133">Transmembrane helix</keyword>
<dbReference type="Proteomes" id="UP000694864">
    <property type="component" value="Chromosome 15"/>
</dbReference>
<dbReference type="Gene3D" id="3.90.550.50">
    <property type="match status" value="1"/>
</dbReference>
<reference evidence="2" key="1">
    <citation type="journal article" date="2014" name="Nat. Commun.">
        <title>The emerging biofuel crop Camelina sativa retains a highly undifferentiated hexaploid genome structure.</title>
        <authorList>
            <person name="Kagale S."/>
            <person name="Koh C."/>
            <person name="Nixon J."/>
            <person name="Bollina V."/>
            <person name="Clarke W.E."/>
            <person name="Tuteja R."/>
            <person name="Spillane C."/>
            <person name="Robinson S.J."/>
            <person name="Links M.G."/>
            <person name="Clarke C."/>
            <person name="Higgins E.E."/>
            <person name="Huebert T."/>
            <person name="Sharpe A.G."/>
            <person name="Parkin I.A."/>
        </authorList>
    </citation>
    <scope>NUCLEOTIDE SEQUENCE [LARGE SCALE GENOMIC DNA]</scope>
    <source>
        <strain evidence="2">cv. DH55</strain>
    </source>
</reference>
<accession>A0ABM0W2Q2</accession>
<dbReference type="GeneID" id="104745342"/>
<dbReference type="Pfam" id="PF04646">
    <property type="entry name" value="DUF604"/>
    <property type="match status" value="1"/>
</dbReference>
<evidence type="ECO:0000313" key="3">
    <source>
        <dbReference type="RefSeq" id="XP_010464844.1"/>
    </source>
</evidence>
<dbReference type="InterPro" id="IPR006740">
    <property type="entry name" value="DUF604"/>
</dbReference>
<reference evidence="3" key="2">
    <citation type="submission" date="2025-08" db="UniProtKB">
        <authorList>
            <consortium name="RefSeq"/>
        </authorList>
    </citation>
    <scope>IDENTIFICATION</scope>
    <source>
        <tissue evidence="3">Leaf</tissue>
    </source>
</reference>
<evidence type="ECO:0000256" key="1">
    <source>
        <dbReference type="SAM" id="Phobius"/>
    </source>
</evidence>
<proteinExistence type="predicted"/>
<protein>
    <submittedName>
        <fullName evidence="3">Uncharacterized protein LOC104745342</fullName>
    </submittedName>
</protein>
<gene>
    <name evidence="3" type="primary">LOC104745342</name>
</gene>
<keyword evidence="1" id="KW-0472">Membrane</keyword>
<organism evidence="2 3">
    <name type="scientific">Camelina sativa</name>
    <name type="common">False flax</name>
    <name type="synonym">Myagrum sativum</name>
    <dbReference type="NCBI Taxonomy" id="90675"/>
    <lineage>
        <taxon>Eukaryota</taxon>
        <taxon>Viridiplantae</taxon>
        <taxon>Streptophyta</taxon>
        <taxon>Embryophyta</taxon>
        <taxon>Tracheophyta</taxon>
        <taxon>Spermatophyta</taxon>
        <taxon>Magnoliopsida</taxon>
        <taxon>eudicotyledons</taxon>
        <taxon>Gunneridae</taxon>
        <taxon>Pentapetalae</taxon>
        <taxon>rosids</taxon>
        <taxon>malvids</taxon>
        <taxon>Brassicales</taxon>
        <taxon>Brassicaceae</taxon>
        <taxon>Camelineae</taxon>
        <taxon>Camelina</taxon>
    </lineage>
</organism>
<keyword evidence="1" id="KW-0812">Transmembrane</keyword>